<sequence>MKRSEVKDSDCPEFYRGYLNVIPEDMELVQFLENQLNNFPQFIRSIPEEKWNYSYAPGKWTVAQVFLHLLDTERVFQYRALRFGRKDTTPLAGFDQDEWAAQNPEADYSRAEIVESFQTVRKASIELFSRFSREDLDFKGRASDQFISLGALGFIMCGHIRYHRGILRERYL</sequence>
<dbReference type="InterPro" id="IPR024775">
    <property type="entry name" value="DinB-like"/>
</dbReference>
<dbReference type="Proteomes" id="UP000199534">
    <property type="component" value="Unassembled WGS sequence"/>
</dbReference>
<reference evidence="2 3" key="1">
    <citation type="submission" date="2016-10" db="EMBL/GenBank/DDBJ databases">
        <authorList>
            <person name="de Groot N.N."/>
        </authorList>
    </citation>
    <scope>NUCLEOTIDE SEQUENCE [LARGE SCALE GENOMIC DNA]</scope>
    <source>
        <strain evidence="2 3">DSM 21019</strain>
    </source>
</reference>
<dbReference type="OrthoDB" id="9793216at2"/>
<accession>A0A1I6GWK6</accession>
<dbReference type="Gene3D" id="1.20.120.450">
    <property type="entry name" value="dinb family like domain"/>
    <property type="match status" value="1"/>
</dbReference>
<evidence type="ECO:0000313" key="2">
    <source>
        <dbReference type="EMBL" id="SFR46437.1"/>
    </source>
</evidence>
<feature type="domain" description="DinB-like" evidence="1">
    <location>
        <begin position="32"/>
        <end position="166"/>
    </location>
</feature>
<dbReference type="InterPro" id="IPR034660">
    <property type="entry name" value="DinB/YfiT-like"/>
</dbReference>
<evidence type="ECO:0000313" key="3">
    <source>
        <dbReference type="Proteomes" id="UP000199534"/>
    </source>
</evidence>
<dbReference type="SUPFAM" id="SSF109854">
    <property type="entry name" value="DinB/YfiT-like putative metalloenzymes"/>
    <property type="match status" value="1"/>
</dbReference>
<proteinExistence type="predicted"/>
<dbReference type="EMBL" id="FOYQ01000002">
    <property type="protein sequence ID" value="SFR46437.1"/>
    <property type="molecule type" value="Genomic_DNA"/>
</dbReference>
<organism evidence="2 3">
    <name type="scientific">Robiginitalea myxolifaciens</name>
    <dbReference type="NCBI Taxonomy" id="400055"/>
    <lineage>
        <taxon>Bacteria</taxon>
        <taxon>Pseudomonadati</taxon>
        <taxon>Bacteroidota</taxon>
        <taxon>Flavobacteriia</taxon>
        <taxon>Flavobacteriales</taxon>
        <taxon>Flavobacteriaceae</taxon>
        <taxon>Robiginitalea</taxon>
    </lineage>
</organism>
<dbReference type="STRING" id="400055.SAMN04490243_1809"/>
<dbReference type="Pfam" id="PF12867">
    <property type="entry name" value="DinB_2"/>
    <property type="match status" value="1"/>
</dbReference>
<name>A0A1I6GWK6_9FLAO</name>
<gene>
    <name evidence="2" type="ORF">SAMN04490243_1809</name>
</gene>
<dbReference type="RefSeq" id="WP_092982281.1">
    <property type="nucleotide sequence ID" value="NZ_FOYQ01000002.1"/>
</dbReference>
<keyword evidence="3" id="KW-1185">Reference proteome</keyword>
<dbReference type="AlphaFoldDB" id="A0A1I6GWK6"/>
<protein>
    <submittedName>
        <fullName evidence="2">DinB superfamily protein</fullName>
    </submittedName>
</protein>
<evidence type="ECO:0000259" key="1">
    <source>
        <dbReference type="Pfam" id="PF12867"/>
    </source>
</evidence>